<proteinExistence type="predicted"/>
<sequence length="1380" mass="156032">MSRSSKNRTEYPSPAIVVGVGRFGLAVLERLGEDWEALEQATDDASLKNLRLVHVRAKSDVRQSEWRKGERQFVEIARYTGDGDLPSLALDFVILRSLGLIRYRNGTYQVAVPRDEGVVEVPSDRTREVVPDAEVDDDTPDTDFARQRYFDWKNLSPDPITSVERLRVLKARQADLDLFITPLVNRIRQGHSPRAVLACISRCRALAEGRDPWPWSWLFRPLVEGGAAETEAGFRHVPVERDWLEPNDVRGFLEGFASEPLDGWAKWLRELRLQIDEPTLGDIDLGQGRFRVSLPTPFLPKASDLASPIMPTQLLTVDWETTGWATKELNNGGSVAFEPVAVSPFRLGLFDHDDGSRIHKTNSGEFRARLRELAIHVHRGLVRMWVDLQRERVESPEEELEPTRRRESVDDSLDQSLEVLGELLVRPLISERALDVDACEGDDELDEDHDRYEELALHDTASTFLRKLVVEEADAENAARDALDSRLTALGFAPPRAENLEHKLFCDVTLEPKDINFEPDESSIVDPDVLNRRSEGLLELRSLLNERTRQLFDFSFLKQYRNEPVRRAPRLSIYVVCDATEAFARSSMRTVLREIHAELLRAYGPIFETYREGFDRALSVVPIIWMPHPADSFGGKHPLANRCEEAAIIESIQGIRRWVESVPRGKRCIPQVMINSRVTDNAVLSVWDSVRQTRDFLNFQMRNDLSGDPWLRRTATGTKGDDFFASFSCHEIEFPAERAREYLANRYARHSMKRIRDGEHGPLPDVSNEPIEPPRIDELVAEPAERLGEETGRAAEQMERQVLGRLEASSKTTVDEVESLFDEAFEERLLERIHGQWQNFTRRRGEMDDMVDALRRDTSQNLSETLGVVKKAGDKLIEDYASKGGLKRAYAGFGELHHVARDHLRGREGERRSKESLCLDHNIPKTKSVGSTRSSVVAEGQKKPDYSAMVTGLVIWGLMAPAMGAPIAWAIAKALDLHLDPNAFEVILGPLGPYVGGLVLFLPVFFLLRWYMRKHVEQLQAAIDSMADAVRRVVDGGQAALQSTPSIRSFMEARLVHTAALATRSYARQVYERVLQDLELASRLGRSIDLQQDVLMRHAEDLGVQLKMTDLDSEEGDDDLSRLFDSRSRAPIDKLIEPDRLVDYYERRIGGDHEVDEMLERFIEEVGGFANWRRVASMSDTPLILRYARTQFDALVNQPVSDQFVFEDEVRERLMDFVMANFSNIGFGAKFAGYEGLDPDGIDVLARTALVIHPGLETVFNEARNAPDAPARLRTLDVRTASIEPNSAYMLSLVQGIRPHSVRNLRRFESFHHRAQMPDDRTFPLSGESHHGVSSAPINHLTGYDSLRQSINRGVFHIARQVEAQADEAAAAAGEGGSDE</sequence>
<evidence type="ECO:0000256" key="1">
    <source>
        <dbReference type="SAM" id="Phobius"/>
    </source>
</evidence>
<accession>A0A5B8Y7P9</accession>
<protein>
    <submittedName>
        <fullName evidence="2">Uncharacterized protein</fullName>
    </submittedName>
</protein>
<gene>
    <name evidence="2" type="ORF">FIV42_18255</name>
</gene>
<name>A0A4Y6PWB5_PERCE</name>
<dbReference type="RefSeq" id="WP_141199073.1">
    <property type="nucleotide sequence ID" value="NZ_CP041186.1"/>
</dbReference>
<reference evidence="2 3" key="1">
    <citation type="submission" date="2019-06" db="EMBL/GenBank/DDBJ databases">
        <title>Persicimonas caeni gen. nov., sp. nov., a predatory bacterium isolated from solar saltern.</title>
        <authorList>
            <person name="Wang S."/>
        </authorList>
    </citation>
    <scope>NUCLEOTIDE SEQUENCE [LARGE SCALE GENOMIC DNA]</scope>
    <source>
        <strain evidence="2 3">YN101</strain>
    </source>
</reference>
<organism evidence="2 3">
    <name type="scientific">Persicimonas caeni</name>
    <dbReference type="NCBI Taxonomy" id="2292766"/>
    <lineage>
        <taxon>Bacteria</taxon>
        <taxon>Deltaproteobacteria</taxon>
        <taxon>Bradymonadales</taxon>
        <taxon>Bradymonadaceae</taxon>
        <taxon>Persicimonas</taxon>
    </lineage>
</organism>
<feature type="transmembrane region" description="Helical" evidence="1">
    <location>
        <begin position="991"/>
        <end position="1011"/>
    </location>
</feature>
<dbReference type="EMBL" id="CP041186">
    <property type="protein sequence ID" value="QDG52608.1"/>
    <property type="molecule type" value="Genomic_DNA"/>
</dbReference>
<evidence type="ECO:0000313" key="2">
    <source>
        <dbReference type="EMBL" id="QDG52608.1"/>
    </source>
</evidence>
<keyword evidence="3" id="KW-1185">Reference proteome</keyword>
<feature type="transmembrane region" description="Helical" evidence="1">
    <location>
        <begin position="950"/>
        <end position="971"/>
    </location>
</feature>
<dbReference type="Proteomes" id="UP000315995">
    <property type="component" value="Chromosome"/>
</dbReference>
<accession>A0A4Y6PWB5</accession>
<keyword evidence="1" id="KW-0812">Transmembrane</keyword>
<evidence type="ECO:0000313" key="3">
    <source>
        <dbReference type="Proteomes" id="UP000315995"/>
    </source>
</evidence>
<dbReference type="OrthoDB" id="5476208at2"/>
<keyword evidence="1" id="KW-0472">Membrane</keyword>
<keyword evidence="1" id="KW-1133">Transmembrane helix</keyword>